<protein>
    <submittedName>
        <fullName evidence="2">RCG59247, isoform CRA_e</fullName>
    </submittedName>
</protein>
<evidence type="ECO:0000313" key="2">
    <source>
        <dbReference type="EMBL" id="EDL76541.1"/>
    </source>
</evidence>
<feature type="signal peptide" evidence="1">
    <location>
        <begin position="1"/>
        <end position="21"/>
    </location>
</feature>
<dbReference type="AlphaFoldDB" id="A6K7J4"/>
<accession>A6K7J4</accession>
<evidence type="ECO:0000256" key="1">
    <source>
        <dbReference type="SAM" id="SignalP"/>
    </source>
</evidence>
<name>A6K7J4_RAT</name>
<feature type="chain" id="PRO_5039929503" evidence="1">
    <location>
        <begin position="22"/>
        <end position="91"/>
    </location>
</feature>
<dbReference type="EMBL" id="CH474027">
    <property type="protein sequence ID" value="EDL76541.1"/>
    <property type="molecule type" value="Genomic_DNA"/>
</dbReference>
<proteinExistence type="predicted"/>
<organism evidence="2 3">
    <name type="scientific">Rattus norvegicus</name>
    <name type="common">Rat</name>
    <dbReference type="NCBI Taxonomy" id="10116"/>
    <lineage>
        <taxon>Eukaryota</taxon>
        <taxon>Metazoa</taxon>
        <taxon>Chordata</taxon>
        <taxon>Craniata</taxon>
        <taxon>Vertebrata</taxon>
        <taxon>Euteleostomi</taxon>
        <taxon>Mammalia</taxon>
        <taxon>Eutheria</taxon>
        <taxon>Euarchontoglires</taxon>
        <taxon>Glires</taxon>
        <taxon>Rodentia</taxon>
        <taxon>Myomorpha</taxon>
        <taxon>Muroidea</taxon>
        <taxon>Muridae</taxon>
        <taxon>Murinae</taxon>
        <taxon>Rattus</taxon>
    </lineage>
</organism>
<sequence length="91" mass="10796">MCTCPWCFLLIRRILWLSIRGKEADIWSMFHFSTPLPQLLHHNRDRQSLEIGQRGRFLVEEHTLAPMARDLRPVCGPASYLQNNKHRLNRT</sequence>
<keyword evidence="1" id="KW-0732">Signal</keyword>
<reference evidence="3" key="1">
    <citation type="submission" date="2005-09" db="EMBL/GenBank/DDBJ databases">
        <authorList>
            <person name="Mural R.J."/>
            <person name="Li P.W."/>
            <person name="Adams M.D."/>
            <person name="Amanatides P.G."/>
            <person name="Baden-Tillson H."/>
            <person name="Barnstead M."/>
            <person name="Chin S.H."/>
            <person name="Dew I."/>
            <person name="Evans C.A."/>
            <person name="Ferriera S."/>
            <person name="Flanigan M."/>
            <person name="Fosler C."/>
            <person name="Glodek A."/>
            <person name="Gu Z."/>
            <person name="Holt R.A."/>
            <person name="Jennings D."/>
            <person name="Kraft C.L."/>
            <person name="Lu F."/>
            <person name="Nguyen T."/>
            <person name="Nusskern D.R."/>
            <person name="Pfannkoch C.M."/>
            <person name="Sitter C."/>
            <person name="Sutton G.G."/>
            <person name="Venter J.C."/>
            <person name="Wang Z."/>
            <person name="Woodage T."/>
            <person name="Zheng X.H."/>
            <person name="Zhong F."/>
        </authorList>
    </citation>
    <scope>NUCLEOTIDE SEQUENCE [LARGE SCALE GENOMIC DNA]</scope>
    <source>
        <strain>BN</strain>
        <strain evidence="3">Sprague-Dawley</strain>
    </source>
</reference>
<gene>
    <name evidence="2" type="ORF">rCG_59247</name>
</gene>
<feature type="non-terminal residue" evidence="2">
    <location>
        <position position="91"/>
    </location>
</feature>
<dbReference type="Proteomes" id="UP000234681">
    <property type="component" value="Chromosome 7"/>
</dbReference>
<evidence type="ECO:0000313" key="3">
    <source>
        <dbReference type="Proteomes" id="UP000234681"/>
    </source>
</evidence>